<organism evidence="1 2">
    <name type="scientific">Chlamydomonas reinhardtii</name>
    <name type="common">Chlamydomonas smithii</name>
    <dbReference type="NCBI Taxonomy" id="3055"/>
    <lineage>
        <taxon>Eukaryota</taxon>
        <taxon>Viridiplantae</taxon>
        <taxon>Chlorophyta</taxon>
        <taxon>core chlorophytes</taxon>
        <taxon>Chlorophyceae</taxon>
        <taxon>CS clade</taxon>
        <taxon>Chlamydomonadales</taxon>
        <taxon>Chlamydomonadaceae</taxon>
        <taxon>Chlamydomonas</taxon>
    </lineage>
</organism>
<dbReference type="Proteomes" id="UP000006906">
    <property type="component" value="Chromosome 2"/>
</dbReference>
<gene>
    <name evidence="1" type="ORF">CHLRE_02g142586v5</name>
</gene>
<dbReference type="RefSeq" id="XP_042927920.1">
    <property type="nucleotide sequence ID" value="XM_043060165.1"/>
</dbReference>
<proteinExistence type="predicted"/>
<keyword evidence="2" id="KW-1185">Reference proteome</keyword>
<dbReference type="KEGG" id="cre:CHLRE_02g142586v5"/>
<sequence length="261" mass="27447">MRITFMQQAAALNEQRLLRRKLLLEQAQQRFDALAASWQAAHACTTSATSCTTYNNVRYIGLQCSGVVSVPTVTCSCGAAFTPDAIAAGCFPSTPTEYDTLYDLEVHNAYAWLGLRAGLSASDFTEFLAEFSGTGLDDRQYLGSFFGHLRASHNHDSFGALGVEGLDQGPFSGCPVCSATANTAHPYRLGVAADAVTKLGHFASCGIASSGIPPQLSGHFGAVDAEVQQLFEAGQLNLQAVVKDLPSNAAADARSEAPGSS</sequence>
<name>A0A2K3E4F0_CHLRE</name>
<dbReference type="EMBL" id="CM008963">
    <property type="protein sequence ID" value="PNW87669.1"/>
    <property type="molecule type" value="Genomic_DNA"/>
</dbReference>
<reference evidence="1 2" key="1">
    <citation type="journal article" date="2007" name="Science">
        <title>The Chlamydomonas genome reveals the evolution of key animal and plant functions.</title>
        <authorList>
            <person name="Merchant S.S."/>
            <person name="Prochnik S.E."/>
            <person name="Vallon O."/>
            <person name="Harris E.H."/>
            <person name="Karpowicz S.J."/>
            <person name="Witman G.B."/>
            <person name="Terry A."/>
            <person name="Salamov A."/>
            <person name="Fritz-Laylin L.K."/>
            <person name="Marechal-Drouard L."/>
            <person name="Marshall W.F."/>
            <person name="Qu L.H."/>
            <person name="Nelson D.R."/>
            <person name="Sanderfoot A.A."/>
            <person name="Spalding M.H."/>
            <person name="Kapitonov V.V."/>
            <person name="Ren Q."/>
            <person name="Ferris P."/>
            <person name="Lindquist E."/>
            <person name="Shapiro H."/>
            <person name="Lucas S.M."/>
            <person name="Grimwood J."/>
            <person name="Schmutz J."/>
            <person name="Cardol P."/>
            <person name="Cerutti H."/>
            <person name="Chanfreau G."/>
            <person name="Chen C.L."/>
            <person name="Cognat V."/>
            <person name="Croft M.T."/>
            <person name="Dent R."/>
            <person name="Dutcher S."/>
            <person name="Fernandez E."/>
            <person name="Fukuzawa H."/>
            <person name="Gonzalez-Ballester D."/>
            <person name="Gonzalez-Halphen D."/>
            <person name="Hallmann A."/>
            <person name="Hanikenne M."/>
            <person name="Hippler M."/>
            <person name="Inwood W."/>
            <person name="Jabbari K."/>
            <person name="Kalanon M."/>
            <person name="Kuras R."/>
            <person name="Lefebvre P.A."/>
            <person name="Lemaire S.D."/>
            <person name="Lobanov A.V."/>
            <person name="Lohr M."/>
            <person name="Manuell A."/>
            <person name="Meier I."/>
            <person name="Mets L."/>
            <person name="Mittag M."/>
            <person name="Mittelmeier T."/>
            <person name="Moroney J.V."/>
            <person name="Moseley J."/>
            <person name="Napoli C."/>
            <person name="Nedelcu A.M."/>
            <person name="Niyogi K."/>
            <person name="Novoselov S.V."/>
            <person name="Paulsen I.T."/>
            <person name="Pazour G."/>
            <person name="Purton S."/>
            <person name="Ral J.P."/>
            <person name="Riano-Pachon D.M."/>
            <person name="Riekhof W."/>
            <person name="Rymarquis L."/>
            <person name="Schroda M."/>
            <person name="Stern D."/>
            <person name="Umen J."/>
            <person name="Willows R."/>
            <person name="Wilson N."/>
            <person name="Zimmer S.L."/>
            <person name="Allmer J."/>
            <person name="Balk J."/>
            <person name="Bisova K."/>
            <person name="Chen C.J."/>
            <person name="Elias M."/>
            <person name="Gendler K."/>
            <person name="Hauser C."/>
            <person name="Lamb M.R."/>
            <person name="Ledford H."/>
            <person name="Long J.C."/>
            <person name="Minagawa J."/>
            <person name="Page M.D."/>
            <person name="Pan J."/>
            <person name="Pootakham W."/>
            <person name="Roje S."/>
            <person name="Rose A."/>
            <person name="Stahlberg E."/>
            <person name="Terauchi A.M."/>
            <person name="Yang P."/>
            <person name="Ball S."/>
            <person name="Bowler C."/>
            <person name="Dieckmann C.L."/>
            <person name="Gladyshev V.N."/>
            <person name="Green P."/>
            <person name="Jorgensen R."/>
            <person name="Mayfield S."/>
            <person name="Mueller-Roeber B."/>
            <person name="Rajamani S."/>
            <person name="Sayre R.T."/>
            <person name="Brokstein P."/>
            <person name="Dubchak I."/>
            <person name="Goodstein D."/>
            <person name="Hornick L."/>
            <person name="Huang Y.W."/>
            <person name="Jhaveri J."/>
            <person name="Luo Y."/>
            <person name="Martinez D."/>
            <person name="Ngau W.C."/>
            <person name="Otillar B."/>
            <person name="Poliakov A."/>
            <person name="Porter A."/>
            <person name="Szajkowski L."/>
            <person name="Werner G."/>
            <person name="Zhou K."/>
            <person name="Grigoriev I.V."/>
            <person name="Rokhsar D.S."/>
            <person name="Grossman A.R."/>
        </authorList>
    </citation>
    <scope>NUCLEOTIDE SEQUENCE [LARGE SCALE GENOMIC DNA]</scope>
    <source>
        <strain evidence="2">CC-503</strain>
    </source>
</reference>
<evidence type="ECO:0000313" key="1">
    <source>
        <dbReference type="EMBL" id="PNW87669.1"/>
    </source>
</evidence>
<evidence type="ECO:0008006" key="3">
    <source>
        <dbReference type="Google" id="ProtNLM"/>
    </source>
</evidence>
<dbReference type="GeneID" id="66052574"/>
<dbReference type="AlphaFoldDB" id="A0A2K3E4F0"/>
<evidence type="ECO:0000313" key="2">
    <source>
        <dbReference type="Proteomes" id="UP000006906"/>
    </source>
</evidence>
<dbReference type="Gramene" id="PNW87669">
    <property type="protein sequence ID" value="PNW87669"/>
    <property type="gene ID" value="CHLRE_02g142586v5"/>
</dbReference>
<protein>
    <recommendedName>
        <fullName evidence="3">CxC3 like cysteine cluster domain-containing protein</fullName>
    </recommendedName>
</protein>
<accession>A0A2K3E4F0</accession>
<dbReference type="InParanoid" id="A0A2K3E4F0"/>